<evidence type="ECO:0000313" key="5">
    <source>
        <dbReference type="Proteomes" id="UP001295423"/>
    </source>
</evidence>
<feature type="transmembrane region" description="Helical" evidence="3">
    <location>
        <begin position="415"/>
        <end position="437"/>
    </location>
</feature>
<accession>A0AAD2JKD2</accession>
<reference evidence="4" key="1">
    <citation type="submission" date="2023-08" db="EMBL/GenBank/DDBJ databases">
        <authorList>
            <person name="Audoor S."/>
            <person name="Bilcke G."/>
        </authorList>
    </citation>
    <scope>NUCLEOTIDE SEQUENCE</scope>
</reference>
<dbReference type="AlphaFoldDB" id="A0AAD2JKD2"/>
<keyword evidence="3" id="KW-0472">Membrane</keyword>
<dbReference type="GO" id="GO:0016020">
    <property type="term" value="C:membrane"/>
    <property type="evidence" value="ECO:0007669"/>
    <property type="project" value="InterPro"/>
</dbReference>
<feature type="transmembrane region" description="Helical" evidence="3">
    <location>
        <begin position="95"/>
        <end position="117"/>
    </location>
</feature>
<sequence>MPPREELTEPLLSNSNDENNDLEQSPSPTPGACCSPDEPGEQPQEEEEFSARTELWEMASLGLPLAVSFFCRMFMASTDSAFVGHINDGQYTAEVYLAAAVLSDMCIGVFVTPPLAFNQVLNGLVGQAMGSGNPKMAGIWLQQSMFWLAISMLPFLIPMFYVEDVLLALDFSKDVAKVAGTYAKFNIVWPIPNGLYQCMRFYFQAQGMPRPAMYNNICFLFVNALLNWIFVFGGPFKHWNGLGFIGAAISLSISRTSQSVVYFIYMFLIKKNHLNTWPDDGWSFKHHTWERTKEFMKQSLPNIGTLLFQCAASQATTVLVGRLGDGPIAASSAISTVSYPWSGTLGATCTTISGVRTGFHMGRGKANAAKQSTWLVLYAITVVNIIVAAIFIPFGDTILKFATNDAEVLSIAGKLIPALLVGTYLNLIVSNITSGVFSGMGRPIIATVLSFGLELPMSIGGVAIYILAMHGNLLGVYWWTAISGGIEVVIVVFLLLRSDWYYWAEQARLRQEASSSTNDEEGEGDGDGDDDNGEESNEEATEGGAATAEENAGENNVEDN</sequence>
<comment type="caution">
    <text evidence="4">The sequence shown here is derived from an EMBL/GenBank/DDBJ whole genome shotgun (WGS) entry which is preliminary data.</text>
</comment>
<evidence type="ECO:0000256" key="3">
    <source>
        <dbReference type="SAM" id="Phobius"/>
    </source>
</evidence>
<dbReference type="Pfam" id="PF01554">
    <property type="entry name" value="MatE"/>
    <property type="match status" value="2"/>
</dbReference>
<feature type="region of interest" description="Disordered" evidence="2">
    <location>
        <begin position="511"/>
        <end position="560"/>
    </location>
</feature>
<dbReference type="PANTHER" id="PTHR11206">
    <property type="entry name" value="MULTIDRUG RESISTANCE PROTEIN"/>
    <property type="match status" value="1"/>
</dbReference>
<keyword evidence="5" id="KW-1185">Reference proteome</keyword>
<feature type="transmembrane region" description="Helical" evidence="3">
    <location>
        <begin position="242"/>
        <end position="265"/>
    </location>
</feature>
<dbReference type="GO" id="GO:0015297">
    <property type="term" value="F:antiporter activity"/>
    <property type="evidence" value="ECO:0007669"/>
    <property type="project" value="InterPro"/>
</dbReference>
<organism evidence="4 5">
    <name type="scientific">Cylindrotheca closterium</name>
    <dbReference type="NCBI Taxonomy" id="2856"/>
    <lineage>
        <taxon>Eukaryota</taxon>
        <taxon>Sar</taxon>
        <taxon>Stramenopiles</taxon>
        <taxon>Ochrophyta</taxon>
        <taxon>Bacillariophyta</taxon>
        <taxon>Bacillariophyceae</taxon>
        <taxon>Bacillariophycidae</taxon>
        <taxon>Bacillariales</taxon>
        <taxon>Bacillariaceae</taxon>
        <taxon>Cylindrotheca</taxon>
    </lineage>
</organism>
<gene>
    <name evidence="4" type="ORF">CYCCA115_LOCUS17614</name>
</gene>
<dbReference type="InterPro" id="IPR002528">
    <property type="entry name" value="MATE_fam"/>
</dbReference>
<feature type="transmembrane region" description="Helical" evidence="3">
    <location>
        <begin position="375"/>
        <end position="395"/>
    </location>
</feature>
<feature type="transmembrane region" description="Helical" evidence="3">
    <location>
        <begin position="476"/>
        <end position="496"/>
    </location>
</feature>
<name>A0AAD2JKD2_9STRA</name>
<evidence type="ECO:0000256" key="2">
    <source>
        <dbReference type="SAM" id="MobiDB-lite"/>
    </source>
</evidence>
<feature type="transmembrane region" description="Helical" evidence="3">
    <location>
        <begin position="137"/>
        <end position="162"/>
    </location>
</feature>
<feature type="transmembrane region" description="Helical" evidence="3">
    <location>
        <begin position="444"/>
        <end position="470"/>
    </location>
</feature>
<evidence type="ECO:0000313" key="4">
    <source>
        <dbReference type="EMBL" id="CAJ1959193.1"/>
    </source>
</evidence>
<dbReference type="EMBL" id="CAKOGP040001981">
    <property type="protein sequence ID" value="CAJ1959193.1"/>
    <property type="molecule type" value="Genomic_DNA"/>
</dbReference>
<feature type="transmembrane region" description="Helical" evidence="3">
    <location>
        <begin position="217"/>
        <end position="236"/>
    </location>
</feature>
<evidence type="ECO:0000256" key="1">
    <source>
        <dbReference type="ARBA" id="ARBA00010199"/>
    </source>
</evidence>
<dbReference type="GO" id="GO:0042910">
    <property type="term" value="F:xenobiotic transmembrane transporter activity"/>
    <property type="evidence" value="ECO:0007669"/>
    <property type="project" value="InterPro"/>
</dbReference>
<feature type="compositionally biased region" description="Low complexity" evidence="2">
    <location>
        <begin position="542"/>
        <end position="560"/>
    </location>
</feature>
<protein>
    <recommendedName>
        <fullName evidence="6">Multidrug and toxin extrusion protein</fullName>
    </recommendedName>
</protein>
<comment type="similarity">
    <text evidence="1">Belongs to the multi antimicrobial extrusion (MATE) (TC 2.A.66.1) family.</text>
</comment>
<keyword evidence="3" id="KW-1133">Transmembrane helix</keyword>
<dbReference type="Proteomes" id="UP001295423">
    <property type="component" value="Unassembled WGS sequence"/>
</dbReference>
<evidence type="ECO:0008006" key="6">
    <source>
        <dbReference type="Google" id="ProtNLM"/>
    </source>
</evidence>
<proteinExistence type="inferred from homology"/>
<feature type="region of interest" description="Disordered" evidence="2">
    <location>
        <begin position="1"/>
        <end position="51"/>
    </location>
</feature>
<feature type="compositionally biased region" description="Acidic residues" evidence="2">
    <location>
        <begin position="518"/>
        <end position="541"/>
    </location>
</feature>
<feature type="compositionally biased region" description="Acidic residues" evidence="2">
    <location>
        <begin position="38"/>
        <end position="48"/>
    </location>
</feature>
<keyword evidence="3" id="KW-0812">Transmembrane</keyword>